<dbReference type="PANTHER" id="PTHR33392">
    <property type="entry name" value="POLYISOPRENYL-TEICHOIC ACID--PEPTIDOGLYCAN TEICHOIC ACID TRANSFERASE TAGU"/>
    <property type="match status" value="1"/>
</dbReference>
<gene>
    <name evidence="8" type="ORF">QGM71_08255</name>
</gene>
<evidence type="ECO:0000313" key="9">
    <source>
        <dbReference type="Proteomes" id="UP001335737"/>
    </source>
</evidence>
<dbReference type="EMBL" id="JARZFX010000002">
    <property type="protein sequence ID" value="MEC5423487.1"/>
    <property type="molecule type" value="Genomic_DNA"/>
</dbReference>
<keyword evidence="6" id="KW-0472">Membrane</keyword>
<name>A0ABU6KDS2_9BACI</name>
<evidence type="ECO:0000256" key="5">
    <source>
        <dbReference type="SAM" id="MobiDB-lite"/>
    </source>
</evidence>
<evidence type="ECO:0000313" key="8">
    <source>
        <dbReference type="EMBL" id="MEC5423487.1"/>
    </source>
</evidence>
<keyword evidence="9" id="KW-1185">Reference proteome</keyword>
<feature type="transmembrane region" description="Helical" evidence="6">
    <location>
        <begin position="25"/>
        <end position="47"/>
    </location>
</feature>
<feature type="region of interest" description="Disordered" evidence="5">
    <location>
        <begin position="56"/>
        <end position="77"/>
    </location>
</feature>
<accession>A0ABU6KDS2</accession>
<evidence type="ECO:0000256" key="4">
    <source>
        <dbReference type="ARBA" id="ARBA00022989"/>
    </source>
</evidence>
<reference evidence="8 9" key="1">
    <citation type="journal article" date="2024" name="Int. J. Syst. Evol. Microbiol.">
        <title>Virgibacillus tibetensis sp. nov., isolated from salt lake on the Tibetan Plateau of China.</title>
        <authorList>
            <person name="Phurbu D."/>
            <person name="Liu Z.-X."/>
            <person name="Wang R."/>
            <person name="Zheng Y.-Y."/>
            <person name="Liu H.-C."/>
            <person name="Zhou Y.-G."/>
            <person name="Yu Y.-J."/>
            <person name="Li A.-H."/>
        </authorList>
    </citation>
    <scope>NUCLEOTIDE SEQUENCE [LARGE SCALE GENOMIC DNA]</scope>
    <source>
        <strain evidence="8 9">C22-A2</strain>
    </source>
</reference>
<dbReference type="Proteomes" id="UP001335737">
    <property type="component" value="Unassembled WGS sequence"/>
</dbReference>
<evidence type="ECO:0000256" key="1">
    <source>
        <dbReference type="ARBA" id="ARBA00006068"/>
    </source>
</evidence>
<evidence type="ECO:0000259" key="7">
    <source>
        <dbReference type="Pfam" id="PF03816"/>
    </source>
</evidence>
<protein>
    <submittedName>
        <fullName evidence="8">LCP family protein</fullName>
    </submittedName>
</protein>
<dbReference type="PANTHER" id="PTHR33392:SF3">
    <property type="entry name" value="POLYISOPRENYL-TEICHOIC ACID--PEPTIDOGLYCAN TEICHOIC ACID TRANSFERASE TAGT"/>
    <property type="match status" value="1"/>
</dbReference>
<dbReference type="NCBIfam" id="TIGR00350">
    <property type="entry name" value="lytR_cpsA_psr"/>
    <property type="match status" value="1"/>
</dbReference>
<dbReference type="Pfam" id="PF03816">
    <property type="entry name" value="LytR_cpsA_psr"/>
    <property type="match status" value="1"/>
</dbReference>
<comment type="similarity">
    <text evidence="1">Belongs to the LytR/CpsA/Psr (LCP) family.</text>
</comment>
<dbReference type="InterPro" id="IPR004474">
    <property type="entry name" value="LytR_CpsA_psr"/>
</dbReference>
<dbReference type="Gene3D" id="3.40.630.190">
    <property type="entry name" value="LCP protein"/>
    <property type="match status" value="1"/>
</dbReference>
<feature type="domain" description="Cell envelope-related transcriptional attenuator" evidence="7">
    <location>
        <begin position="100"/>
        <end position="247"/>
    </location>
</feature>
<sequence length="358" mass="40187">MNNNNNTTHTRMVKRKRKRKLRKRALFILIPVLIAFLGILSYGTYLYTKADSVLSNSYEDDGRDKSDLREEKVDPSSDNVSVLILGVDENDHRENSGNSRTDTIMLATLNIKDKSVKLVSIPRDTYVYIPEVGYETKINHAHAYGGPHATIETVESLLDIPVDYYVRVNFHAFVDVVDSLNGITVEVPYEFRESNSMDKRDAIHLLAGEQVLDGEEALALARTRKLDNDIQRGKRQQDIIKAIVNKAVSVNSILKYDNIIDAIGENLATNMSFGEMKSFISYGTSGSGIDIESLTLEGYDYQPAGTYYWQLDEVALTETKTLLKDHLEVKGDLINSTVDNDNVNQNAAEAQNESAHPY</sequence>
<comment type="caution">
    <text evidence="8">The sequence shown here is derived from an EMBL/GenBank/DDBJ whole genome shotgun (WGS) entry which is preliminary data.</text>
</comment>
<dbReference type="RefSeq" id="WP_327607036.1">
    <property type="nucleotide sequence ID" value="NZ_JARZFX010000002.1"/>
</dbReference>
<organism evidence="8 9">
    <name type="scientific">Virgibacillus tibetensis</name>
    <dbReference type="NCBI Taxonomy" id="3042313"/>
    <lineage>
        <taxon>Bacteria</taxon>
        <taxon>Bacillati</taxon>
        <taxon>Bacillota</taxon>
        <taxon>Bacilli</taxon>
        <taxon>Bacillales</taxon>
        <taxon>Bacillaceae</taxon>
        <taxon>Virgibacillus</taxon>
    </lineage>
</organism>
<feature type="compositionally biased region" description="Basic and acidic residues" evidence="5">
    <location>
        <begin position="60"/>
        <end position="75"/>
    </location>
</feature>
<proteinExistence type="inferred from homology"/>
<dbReference type="InterPro" id="IPR050922">
    <property type="entry name" value="LytR/CpsA/Psr_CW_biosynth"/>
</dbReference>
<keyword evidence="4 6" id="KW-1133">Transmembrane helix</keyword>
<evidence type="ECO:0000256" key="3">
    <source>
        <dbReference type="ARBA" id="ARBA00022968"/>
    </source>
</evidence>
<evidence type="ECO:0000256" key="2">
    <source>
        <dbReference type="ARBA" id="ARBA00022692"/>
    </source>
</evidence>
<keyword evidence="2 6" id="KW-0812">Transmembrane</keyword>
<evidence type="ECO:0000256" key="6">
    <source>
        <dbReference type="SAM" id="Phobius"/>
    </source>
</evidence>
<keyword evidence="3" id="KW-0735">Signal-anchor</keyword>